<feature type="region of interest" description="Disordered" evidence="1">
    <location>
        <begin position="1"/>
        <end position="26"/>
    </location>
</feature>
<reference evidence="2 3" key="1">
    <citation type="journal article" date="2008" name="Proc. Natl. Acad. Sci. U.S.A.">
        <title>The genome sequence of Bifidobacterium longum subsp. infantis reveals adaptations for milk utilization within the infant microbiome.</title>
        <authorList>
            <person name="Sela D.A."/>
            <person name="Chapman J."/>
            <person name="Adeuya A."/>
            <person name="Kim J.H."/>
            <person name="Chen F."/>
            <person name="Whitehead T.R."/>
            <person name="Lapidus A."/>
            <person name="Rokhsar D.S."/>
            <person name="Lebrilla C.B."/>
            <person name="German J.B."/>
            <person name="Price N.P."/>
            <person name="Richardson P.M."/>
            <person name="Mills D.A."/>
        </authorList>
    </citation>
    <scope>NUCLEOTIDE SEQUENCE [LARGE SCALE GENOMIC DNA]</scope>
    <source>
        <strain evidence="3">ATCC 15697 / DSM 20088 / JCM 1222 / NCTC 11817 / S12 [JGI]</strain>
    </source>
</reference>
<sequence>MRLGGLHGTRGYEYAPPEKGAKPAGRGKSWKIALVFPALNDNTIIFAALHFPCKPPQGLASTRYSIWRNPLPKVTVSSVFLLQPEIIVGVGFLAPYVFLCNRCNGCNR</sequence>
<evidence type="ECO:0000313" key="2">
    <source>
        <dbReference type="EMBL" id="ACJ52812.1"/>
    </source>
</evidence>
<proteinExistence type="predicted"/>
<evidence type="ECO:0000313" key="3">
    <source>
        <dbReference type="Proteomes" id="UP000001360"/>
    </source>
</evidence>
<accession>B7GSY2</accession>
<evidence type="ECO:0000256" key="1">
    <source>
        <dbReference type="SAM" id="MobiDB-lite"/>
    </source>
</evidence>
<dbReference type="EMBL" id="CP001095">
    <property type="protein sequence ID" value="ACJ52812.1"/>
    <property type="molecule type" value="Genomic_DNA"/>
</dbReference>
<protein>
    <submittedName>
        <fullName evidence="2">Uncharacterized protein</fullName>
    </submittedName>
</protein>
<organism evidence="2 3">
    <name type="scientific">Bifidobacterium longum subsp. infantis (strain ATCC 15697 / DSM 20088 / JCM 1222 / NCTC 11817 / S12)</name>
    <dbReference type="NCBI Taxonomy" id="391904"/>
    <lineage>
        <taxon>Bacteria</taxon>
        <taxon>Bacillati</taxon>
        <taxon>Actinomycetota</taxon>
        <taxon>Actinomycetes</taxon>
        <taxon>Bifidobacteriales</taxon>
        <taxon>Bifidobacteriaceae</taxon>
        <taxon>Bifidobacterium</taxon>
    </lineage>
</organism>
<dbReference type="Proteomes" id="UP000001360">
    <property type="component" value="Chromosome"/>
</dbReference>
<name>B7GSY2_BIFLS</name>
<dbReference type="AlphaFoldDB" id="B7GSY2"/>
<gene>
    <name evidence="2" type="ordered locus">Blon_1737</name>
</gene>
<dbReference type="KEGG" id="bln:Blon_1737"/>